<organism evidence="1 2">
    <name type="scientific">Ligilactobacillus ubinensis</name>
    <dbReference type="NCBI Taxonomy" id="2876789"/>
    <lineage>
        <taxon>Bacteria</taxon>
        <taxon>Bacillati</taxon>
        <taxon>Bacillota</taxon>
        <taxon>Bacilli</taxon>
        <taxon>Lactobacillales</taxon>
        <taxon>Lactobacillaceae</taxon>
        <taxon>Ligilactobacillus</taxon>
    </lineage>
</organism>
<evidence type="ECO:0000313" key="1">
    <source>
        <dbReference type="EMBL" id="MCP0887795.1"/>
    </source>
</evidence>
<sequence>MFLDLKQQKKLRYAILKRVSNGENSLYAKDFGIETDNFVKVIKSLEILGYIQNSDFYLDGEFETTDAVITEQGEQFLKDNSAWGKLVNGFKKIVKLNNSLK</sequence>
<dbReference type="SUPFAM" id="SSF46785">
    <property type="entry name" value="Winged helix' DNA-binding domain"/>
    <property type="match status" value="1"/>
</dbReference>
<gene>
    <name evidence="1" type="ORF">LB941_10685</name>
</gene>
<proteinExistence type="predicted"/>
<dbReference type="InterPro" id="IPR018597">
    <property type="entry name" value="Phage_Tuc2009_YjcQ"/>
</dbReference>
<accession>A0A9X2FLY8</accession>
<dbReference type="AlphaFoldDB" id="A0A9X2FLY8"/>
<dbReference type="Pfam" id="PF09639">
    <property type="entry name" value="YjcQ"/>
    <property type="match status" value="1"/>
</dbReference>
<evidence type="ECO:0000313" key="2">
    <source>
        <dbReference type="Proteomes" id="UP001139006"/>
    </source>
</evidence>
<dbReference type="Proteomes" id="UP001139006">
    <property type="component" value="Unassembled WGS sequence"/>
</dbReference>
<protein>
    <submittedName>
        <fullName evidence="1">YjcQ family protein</fullName>
    </submittedName>
</protein>
<reference evidence="1 2" key="1">
    <citation type="journal article" date="2023" name="Int. J. Syst. Evol. Microbiol.">
        <title>Ligilactobacillus ubinensis sp. nov., a novel species isolated from the wild ferment of a durian fruit (Durio zibethinus).</title>
        <authorList>
            <person name="Heng Y.C."/>
            <person name="Menon N."/>
            <person name="Chen B."/>
            <person name="Loo B.Z.L."/>
            <person name="Wong G.W.J."/>
            <person name="Lim A.C.H."/>
            <person name="Silvaraju S."/>
            <person name="Kittelmann S."/>
        </authorList>
    </citation>
    <scope>NUCLEOTIDE SEQUENCE [LARGE SCALE GENOMIC DNA]</scope>
    <source>
        <strain evidence="1 2">WILCCON 0076</strain>
    </source>
</reference>
<dbReference type="Gene3D" id="1.10.10.10">
    <property type="entry name" value="Winged helix-like DNA-binding domain superfamily/Winged helix DNA-binding domain"/>
    <property type="match status" value="1"/>
</dbReference>
<name>A0A9X2FLY8_9LACO</name>
<keyword evidence="2" id="KW-1185">Reference proteome</keyword>
<comment type="caution">
    <text evidence="1">The sequence shown here is derived from an EMBL/GenBank/DDBJ whole genome shotgun (WGS) entry which is preliminary data.</text>
</comment>
<dbReference type="EMBL" id="JAIULA010000026">
    <property type="protein sequence ID" value="MCP0887795.1"/>
    <property type="molecule type" value="Genomic_DNA"/>
</dbReference>
<dbReference type="InterPro" id="IPR036390">
    <property type="entry name" value="WH_DNA-bd_sf"/>
</dbReference>
<dbReference type="RefSeq" id="WP_253361958.1">
    <property type="nucleotide sequence ID" value="NZ_JAIULA010000026.1"/>
</dbReference>
<dbReference type="InterPro" id="IPR036388">
    <property type="entry name" value="WH-like_DNA-bd_sf"/>
</dbReference>